<evidence type="ECO:0000259" key="6">
    <source>
        <dbReference type="Pfam" id="PF00924"/>
    </source>
</evidence>
<dbReference type="Gene3D" id="2.30.30.60">
    <property type="match status" value="1"/>
</dbReference>
<dbReference type="Gene3D" id="1.10.287.1260">
    <property type="match status" value="1"/>
</dbReference>
<reference evidence="8" key="1">
    <citation type="submission" date="2017-02" db="EMBL/GenBank/DDBJ databases">
        <authorList>
            <person name="Varghese N."/>
            <person name="Submissions S."/>
        </authorList>
    </citation>
    <scope>NUCLEOTIDE SEQUENCE [LARGE SCALE GENOMIC DNA]</scope>
    <source>
        <strain evidence="8">DSM 24967</strain>
    </source>
</reference>
<keyword evidence="2 5" id="KW-0812">Transmembrane</keyword>
<keyword evidence="3 5" id="KW-1133">Transmembrane helix</keyword>
<evidence type="ECO:0000313" key="7">
    <source>
        <dbReference type="EMBL" id="SKB63970.1"/>
    </source>
</evidence>
<dbReference type="PANTHER" id="PTHR30566">
    <property type="entry name" value="YNAI-RELATED MECHANOSENSITIVE ION CHANNEL"/>
    <property type="match status" value="1"/>
</dbReference>
<dbReference type="GO" id="GO:0016020">
    <property type="term" value="C:membrane"/>
    <property type="evidence" value="ECO:0007669"/>
    <property type="project" value="UniProtKB-SubCell"/>
</dbReference>
<accession>A0A1T5CXN6</accession>
<organism evidence="7 8">
    <name type="scientific">Parabacteroides chartae</name>
    <dbReference type="NCBI Taxonomy" id="1037355"/>
    <lineage>
        <taxon>Bacteria</taxon>
        <taxon>Pseudomonadati</taxon>
        <taxon>Bacteroidota</taxon>
        <taxon>Bacteroidia</taxon>
        <taxon>Bacteroidales</taxon>
        <taxon>Tannerellaceae</taxon>
        <taxon>Parabacteroides</taxon>
    </lineage>
</organism>
<proteinExistence type="predicted"/>
<feature type="transmembrane region" description="Helical" evidence="5">
    <location>
        <begin position="167"/>
        <end position="186"/>
    </location>
</feature>
<gene>
    <name evidence="7" type="ORF">SAMN05660349_02132</name>
</gene>
<dbReference type="InterPro" id="IPR006685">
    <property type="entry name" value="MscS_channel_2nd"/>
</dbReference>
<evidence type="ECO:0000256" key="3">
    <source>
        <dbReference type="ARBA" id="ARBA00022989"/>
    </source>
</evidence>
<dbReference type="GO" id="GO:0008381">
    <property type="term" value="F:mechanosensitive monoatomic ion channel activity"/>
    <property type="evidence" value="ECO:0007669"/>
    <property type="project" value="UniProtKB-ARBA"/>
</dbReference>
<evidence type="ECO:0000256" key="4">
    <source>
        <dbReference type="ARBA" id="ARBA00023136"/>
    </source>
</evidence>
<dbReference type="RefSeq" id="WP_079683627.1">
    <property type="nucleotide sequence ID" value="NZ_FUYQ01000015.1"/>
</dbReference>
<evidence type="ECO:0000256" key="2">
    <source>
        <dbReference type="ARBA" id="ARBA00022692"/>
    </source>
</evidence>
<dbReference type="SUPFAM" id="SSF50182">
    <property type="entry name" value="Sm-like ribonucleoproteins"/>
    <property type="match status" value="1"/>
</dbReference>
<name>A0A1T5CXN6_9BACT</name>
<sequence>MNQLKELISNDSVWRIPFVILFFILSFITIYFIYNFIEKRLKRHVVKTNKPLNDVIISFLRAPVLWILFSILLSIYNQLFMPAENYFEVLTNISRILLIASLGWFTIKVVKSLSFYLQNKLNIEDPNNLEARKRLTQLKMFEGILIAVIVVLFISISLMTFEALKNIGVSLLASAGVIGVIVGLAAQRSVGQILSGLQIALTQPLRLDDVVIVEGEWGRVEEITITYVVVKIWDERRLVVPIDYFLTKPFQNWTRATSDILGTVFLFVSYDLPVDPLRQKLNEILSENPNWDKRVCNIQVTDSKEWYKVLRILVSSADSSRNWDLKVDVREKMIDFINREFPGSFARLPIDEKRG</sequence>
<comment type="subcellular location">
    <subcellularLocation>
        <location evidence="1">Membrane</location>
    </subcellularLocation>
</comment>
<keyword evidence="4 5" id="KW-0472">Membrane</keyword>
<feature type="domain" description="Mechanosensitive ion channel MscS" evidence="6">
    <location>
        <begin position="189"/>
        <end position="255"/>
    </location>
</feature>
<feature type="transmembrane region" description="Helical" evidence="5">
    <location>
        <begin position="55"/>
        <end position="76"/>
    </location>
</feature>
<dbReference type="InterPro" id="IPR010920">
    <property type="entry name" value="LSM_dom_sf"/>
</dbReference>
<dbReference type="Proteomes" id="UP000190852">
    <property type="component" value="Unassembled WGS sequence"/>
</dbReference>
<protein>
    <submittedName>
        <fullName evidence="7">Small-conductance mechanosensitive channel</fullName>
    </submittedName>
</protein>
<dbReference type="AlphaFoldDB" id="A0A1T5CXN6"/>
<dbReference type="EMBL" id="FUYQ01000015">
    <property type="protein sequence ID" value="SKB63970.1"/>
    <property type="molecule type" value="Genomic_DNA"/>
</dbReference>
<keyword evidence="8" id="KW-1185">Reference proteome</keyword>
<feature type="transmembrane region" description="Helical" evidence="5">
    <location>
        <begin position="96"/>
        <end position="117"/>
    </location>
</feature>
<dbReference type="InterPro" id="IPR023408">
    <property type="entry name" value="MscS_beta-dom_sf"/>
</dbReference>
<evidence type="ECO:0000256" key="1">
    <source>
        <dbReference type="ARBA" id="ARBA00004370"/>
    </source>
</evidence>
<dbReference type="PANTHER" id="PTHR30566:SF25">
    <property type="entry name" value="INNER MEMBRANE PROTEIN"/>
    <property type="match status" value="1"/>
</dbReference>
<dbReference type="Pfam" id="PF00924">
    <property type="entry name" value="MS_channel_2nd"/>
    <property type="match status" value="1"/>
</dbReference>
<evidence type="ECO:0000256" key="5">
    <source>
        <dbReference type="SAM" id="Phobius"/>
    </source>
</evidence>
<feature type="transmembrane region" description="Helical" evidence="5">
    <location>
        <begin position="12"/>
        <end position="34"/>
    </location>
</feature>
<feature type="transmembrane region" description="Helical" evidence="5">
    <location>
        <begin position="138"/>
        <end position="161"/>
    </location>
</feature>
<evidence type="ECO:0000313" key="8">
    <source>
        <dbReference type="Proteomes" id="UP000190852"/>
    </source>
</evidence>